<dbReference type="EMBL" id="CM000883">
    <property type="protein sequence ID" value="KQJ87833.2"/>
    <property type="molecule type" value="Genomic_DNA"/>
</dbReference>
<dbReference type="GO" id="GO:0006335">
    <property type="term" value="P:DNA replication-dependent chromatin assembly"/>
    <property type="evidence" value="ECO:0000318"/>
    <property type="project" value="GO_Central"/>
</dbReference>
<dbReference type="GO" id="GO:0005654">
    <property type="term" value="C:nucleoplasm"/>
    <property type="evidence" value="ECO:0000318"/>
    <property type="project" value="GO_Central"/>
</dbReference>
<evidence type="ECO:0000313" key="4">
    <source>
        <dbReference type="EMBL" id="KQJ87833.2"/>
    </source>
</evidence>
<reference evidence="5" key="3">
    <citation type="submission" date="2018-08" db="UniProtKB">
        <authorList>
            <consortium name="EnsemblPlants"/>
        </authorList>
    </citation>
    <scope>IDENTIFICATION</scope>
    <source>
        <strain evidence="5">cv. Bd21</strain>
    </source>
</reference>
<dbReference type="GO" id="GO:0042393">
    <property type="term" value="F:histone binding"/>
    <property type="evidence" value="ECO:0000318"/>
    <property type="project" value="GO_Central"/>
</dbReference>
<dbReference type="PANTHER" id="PTHR15081">
    <property type="entry name" value="NUCLEAR AUTOANTIGENIC SPERM PROTEIN NASP -RELATED"/>
    <property type="match status" value="1"/>
</dbReference>
<name>A0A0Q3PET4_BRADI</name>
<dbReference type="AlphaFoldDB" id="A0A0Q3PET4"/>
<evidence type="ECO:0000313" key="6">
    <source>
        <dbReference type="Proteomes" id="UP000008810"/>
    </source>
</evidence>
<evidence type="ECO:0000313" key="5">
    <source>
        <dbReference type="EnsemblPlants" id="KQJ87833"/>
    </source>
</evidence>
<gene>
    <name evidence="4" type="ORF">BRADI_4g13794v3</name>
</gene>
<keyword evidence="6" id="KW-1185">Reference proteome</keyword>
<dbReference type="PANTHER" id="PTHR15081:SF1">
    <property type="entry name" value="NUCLEAR AUTOANTIGENIC SPERM PROTEIN"/>
    <property type="match status" value="1"/>
</dbReference>
<evidence type="ECO:0000256" key="1">
    <source>
        <dbReference type="ARBA" id="ARBA00022737"/>
    </source>
</evidence>
<proteinExistence type="predicted"/>
<dbReference type="GO" id="GO:0034080">
    <property type="term" value="P:CENP-A containing chromatin assembly"/>
    <property type="evidence" value="ECO:0000318"/>
    <property type="project" value="GO_Central"/>
</dbReference>
<dbReference type="EnsemblPlants" id="KQJ87833">
    <property type="protein sequence ID" value="KQJ87833"/>
    <property type="gene ID" value="BRADI_4g13794v3"/>
</dbReference>
<dbReference type="InterPro" id="IPR011990">
    <property type="entry name" value="TPR-like_helical_dom_sf"/>
</dbReference>
<accession>A0A0Q3PET4</accession>
<sequence length="223" mass="24488">MNAAMLKSSQSAETKQHMLVVASATSDKSKPRNRRPSGLRPSTHSTMALDVNPDTASTPAEVLQGPPARHLRIQPKYEIGDGKDDNDVGDSDLDLAWKQLNFARVIVEKSPNDNAMEKFKILFALAEVSMERGDFDNLLGYYFKALAILEHVVEPDHPGIAKLNFRICLCFAFVSVVPKLADAIPYCAKAISLYKSRKQRLENAMKALLADEGDNASAAEGRS</sequence>
<dbReference type="Proteomes" id="UP000008810">
    <property type="component" value="Chromosome 4"/>
</dbReference>
<dbReference type="OrthoDB" id="5587616at2759"/>
<feature type="region of interest" description="Disordered" evidence="3">
    <location>
        <begin position="1"/>
        <end position="85"/>
    </location>
</feature>
<dbReference type="STRING" id="15368.A0A0Q3PET4"/>
<keyword evidence="1" id="KW-0677">Repeat</keyword>
<dbReference type="Gramene" id="KQJ87833">
    <property type="protein sequence ID" value="KQJ87833"/>
    <property type="gene ID" value="BRADI_4g13794v3"/>
</dbReference>
<protein>
    <submittedName>
        <fullName evidence="4 5">Uncharacterized protein</fullName>
    </submittedName>
</protein>
<reference evidence="4 5" key="1">
    <citation type="journal article" date="2010" name="Nature">
        <title>Genome sequencing and analysis of the model grass Brachypodium distachyon.</title>
        <authorList>
            <consortium name="International Brachypodium Initiative"/>
        </authorList>
    </citation>
    <scope>NUCLEOTIDE SEQUENCE [LARGE SCALE GENOMIC DNA]</scope>
    <source>
        <strain evidence="4 5">Bd21</strain>
    </source>
</reference>
<dbReference type="InParanoid" id="A0A0Q3PET4"/>
<organism evidence="4">
    <name type="scientific">Brachypodium distachyon</name>
    <name type="common">Purple false brome</name>
    <name type="synonym">Trachynia distachya</name>
    <dbReference type="NCBI Taxonomy" id="15368"/>
    <lineage>
        <taxon>Eukaryota</taxon>
        <taxon>Viridiplantae</taxon>
        <taxon>Streptophyta</taxon>
        <taxon>Embryophyta</taxon>
        <taxon>Tracheophyta</taxon>
        <taxon>Spermatophyta</taxon>
        <taxon>Magnoliopsida</taxon>
        <taxon>Liliopsida</taxon>
        <taxon>Poales</taxon>
        <taxon>Poaceae</taxon>
        <taxon>BOP clade</taxon>
        <taxon>Pooideae</taxon>
        <taxon>Stipodae</taxon>
        <taxon>Brachypodieae</taxon>
        <taxon>Brachypodium</taxon>
    </lineage>
</organism>
<evidence type="ECO:0000256" key="2">
    <source>
        <dbReference type="ARBA" id="ARBA00022803"/>
    </source>
</evidence>
<dbReference type="InterPro" id="IPR051730">
    <property type="entry name" value="NASP-like"/>
</dbReference>
<reference evidence="4" key="2">
    <citation type="submission" date="2017-06" db="EMBL/GenBank/DDBJ databases">
        <title>WGS assembly of Brachypodium distachyon.</title>
        <authorList>
            <consortium name="The International Brachypodium Initiative"/>
            <person name="Lucas S."/>
            <person name="Harmon-Smith M."/>
            <person name="Lail K."/>
            <person name="Tice H."/>
            <person name="Grimwood J."/>
            <person name="Bruce D."/>
            <person name="Barry K."/>
            <person name="Shu S."/>
            <person name="Lindquist E."/>
            <person name="Wang M."/>
            <person name="Pitluck S."/>
            <person name="Vogel J.P."/>
            <person name="Garvin D.F."/>
            <person name="Mockler T.C."/>
            <person name="Schmutz J."/>
            <person name="Rokhsar D."/>
            <person name="Bevan M.W."/>
        </authorList>
    </citation>
    <scope>NUCLEOTIDE SEQUENCE</scope>
    <source>
        <strain evidence="4">Bd21</strain>
    </source>
</reference>
<evidence type="ECO:0000256" key="3">
    <source>
        <dbReference type="SAM" id="MobiDB-lite"/>
    </source>
</evidence>
<dbReference type="Gene3D" id="1.25.40.10">
    <property type="entry name" value="Tetratricopeptide repeat domain"/>
    <property type="match status" value="1"/>
</dbReference>
<dbReference type="SUPFAM" id="SSF48452">
    <property type="entry name" value="TPR-like"/>
    <property type="match status" value="1"/>
</dbReference>
<keyword evidence="2" id="KW-0802">TPR repeat</keyword>